<feature type="domain" description="N-acetyltransferase" evidence="1">
    <location>
        <begin position="29"/>
        <end position="163"/>
    </location>
</feature>
<dbReference type="AlphaFoldDB" id="A0A1I0SQ46"/>
<dbReference type="Pfam" id="PF13302">
    <property type="entry name" value="Acetyltransf_3"/>
    <property type="match status" value="1"/>
</dbReference>
<dbReference type="InterPro" id="IPR016181">
    <property type="entry name" value="Acyl_CoA_acyltransferase"/>
</dbReference>
<dbReference type="RefSeq" id="WP_090980643.1">
    <property type="nucleotide sequence ID" value="NZ_FOJM01000002.1"/>
</dbReference>
<sequence length="179" mass="20715">MIKPLHYETEHLLIHPFRPEELEKFEKLAIDIFEILSDEQTLTYIPQKRLHNLQEAELFLQTMVMNYHAGLNFLHFISDKNQDKVIGLIDLISPKVARQHYRIDIYPFFIEFYLGASATGCYIMTEILPPVIDNLLSQGITSIGAVVNRSNTAARKVLEKAQFSYKAPFDVLQDLYEIA</sequence>
<dbReference type="SUPFAM" id="SSF55729">
    <property type="entry name" value="Acyl-CoA N-acyltransferases (Nat)"/>
    <property type="match status" value="1"/>
</dbReference>
<evidence type="ECO:0000259" key="1">
    <source>
        <dbReference type="Pfam" id="PF13302"/>
    </source>
</evidence>
<protein>
    <submittedName>
        <fullName evidence="2">Protein N-acetyltransferase, RimJ/RimL family</fullName>
    </submittedName>
</protein>
<keyword evidence="3" id="KW-1185">Reference proteome</keyword>
<keyword evidence="2" id="KW-0808">Transferase</keyword>
<name>A0A1I0SQ46_9SPHI</name>
<dbReference type="EMBL" id="FOJM01000002">
    <property type="protein sequence ID" value="SFA41537.1"/>
    <property type="molecule type" value="Genomic_DNA"/>
</dbReference>
<dbReference type="STRING" id="332999.SAMN04488511_102341"/>
<evidence type="ECO:0000313" key="3">
    <source>
        <dbReference type="Proteomes" id="UP000198836"/>
    </source>
</evidence>
<accession>A0A1I0SQ46</accession>
<evidence type="ECO:0000313" key="2">
    <source>
        <dbReference type="EMBL" id="SFA41537.1"/>
    </source>
</evidence>
<gene>
    <name evidence="2" type="ORF">SAMN04488511_102341</name>
</gene>
<organism evidence="2 3">
    <name type="scientific">Pedobacter suwonensis</name>
    <dbReference type="NCBI Taxonomy" id="332999"/>
    <lineage>
        <taxon>Bacteria</taxon>
        <taxon>Pseudomonadati</taxon>
        <taxon>Bacteroidota</taxon>
        <taxon>Sphingobacteriia</taxon>
        <taxon>Sphingobacteriales</taxon>
        <taxon>Sphingobacteriaceae</taxon>
        <taxon>Pedobacter</taxon>
    </lineage>
</organism>
<dbReference type="OrthoDB" id="795294at2"/>
<dbReference type="Gene3D" id="3.40.630.30">
    <property type="match status" value="1"/>
</dbReference>
<dbReference type="Proteomes" id="UP000198836">
    <property type="component" value="Unassembled WGS sequence"/>
</dbReference>
<proteinExistence type="predicted"/>
<dbReference type="InterPro" id="IPR000182">
    <property type="entry name" value="GNAT_dom"/>
</dbReference>
<reference evidence="3" key="1">
    <citation type="submission" date="2016-10" db="EMBL/GenBank/DDBJ databases">
        <authorList>
            <person name="Varghese N."/>
            <person name="Submissions S."/>
        </authorList>
    </citation>
    <scope>NUCLEOTIDE SEQUENCE [LARGE SCALE GENOMIC DNA]</scope>
    <source>
        <strain evidence="3">DSM 18130</strain>
    </source>
</reference>
<dbReference type="GO" id="GO:0016747">
    <property type="term" value="F:acyltransferase activity, transferring groups other than amino-acyl groups"/>
    <property type="evidence" value="ECO:0007669"/>
    <property type="project" value="InterPro"/>
</dbReference>